<name>A0A926KTK0_9BACL</name>
<gene>
    <name evidence="2" type="ORF">ICC18_17855</name>
</gene>
<feature type="transmembrane region" description="Helical" evidence="1">
    <location>
        <begin position="57"/>
        <end position="76"/>
    </location>
</feature>
<evidence type="ECO:0000313" key="2">
    <source>
        <dbReference type="EMBL" id="MBD0381983.1"/>
    </source>
</evidence>
<proteinExistence type="predicted"/>
<feature type="transmembrane region" description="Helical" evidence="1">
    <location>
        <begin position="163"/>
        <end position="185"/>
    </location>
</feature>
<feature type="transmembrane region" description="Helical" evidence="1">
    <location>
        <begin position="124"/>
        <end position="142"/>
    </location>
</feature>
<keyword evidence="1" id="KW-0472">Membrane</keyword>
<evidence type="ECO:0000256" key="1">
    <source>
        <dbReference type="SAM" id="Phobius"/>
    </source>
</evidence>
<dbReference type="Proteomes" id="UP000650466">
    <property type="component" value="Unassembled WGS sequence"/>
</dbReference>
<protein>
    <submittedName>
        <fullName evidence="2">Uncharacterized protein</fullName>
    </submittedName>
</protein>
<keyword evidence="1" id="KW-0812">Transmembrane</keyword>
<feature type="transmembrane region" description="Helical" evidence="1">
    <location>
        <begin position="6"/>
        <end position="25"/>
    </location>
</feature>
<feature type="transmembrane region" description="Helical" evidence="1">
    <location>
        <begin position="83"/>
        <end position="104"/>
    </location>
</feature>
<evidence type="ECO:0000313" key="3">
    <source>
        <dbReference type="Proteomes" id="UP000650466"/>
    </source>
</evidence>
<dbReference type="EMBL" id="JACVVD010000006">
    <property type="protein sequence ID" value="MBD0381983.1"/>
    <property type="molecule type" value="Genomic_DNA"/>
</dbReference>
<feature type="transmembrane region" description="Helical" evidence="1">
    <location>
        <begin position="191"/>
        <end position="211"/>
    </location>
</feature>
<comment type="caution">
    <text evidence="2">The sequence shown here is derived from an EMBL/GenBank/DDBJ whole genome shotgun (WGS) entry which is preliminary data.</text>
</comment>
<sequence length="218" mass="24955">MVLQLDIPVSTFTIFSMLVLSLSLFRIPIKMKWPFVMLASLSLSCFSYILHMLNAQMLSPIIMIFMQAVVIHYLFGLRKLHSLMVVFLGALGYTIYLAIVLFLAPVLTRISLNDYFYAVVPSYRILKIIAALLALLSGYILIRKRLGFTVRMEISAKSLRSPRNSMLTSALLFTLALFSITYYAVTLHLAFIFYFAAGFCILLAWILYLLFKKEMEEN</sequence>
<reference evidence="2" key="1">
    <citation type="submission" date="2020-09" db="EMBL/GenBank/DDBJ databases">
        <title>Draft Genome Sequence of Paenibacillus sp. WST5.</title>
        <authorList>
            <person name="Bao Z."/>
        </authorList>
    </citation>
    <scope>NUCLEOTIDE SEQUENCE</scope>
    <source>
        <strain evidence="2">WST5</strain>
    </source>
</reference>
<keyword evidence="1" id="KW-1133">Transmembrane helix</keyword>
<keyword evidence="3" id="KW-1185">Reference proteome</keyword>
<dbReference type="AlphaFoldDB" id="A0A926KTK0"/>
<accession>A0A926KTK0</accession>
<organism evidence="2 3">
    <name type="scientific">Paenibacillus sedimenti</name>
    <dbReference type="NCBI Taxonomy" id="2770274"/>
    <lineage>
        <taxon>Bacteria</taxon>
        <taxon>Bacillati</taxon>
        <taxon>Bacillota</taxon>
        <taxon>Bacilli</taxon>
        <taxon>Bacillales</taxon>
        <taxon>Paenibacillaceae</taxon>
        <taxon>Paenibacillus</taxon>
    </lineage>
</organism>
<dbReference type="RefSeq" id="WP_188175781.1">
    <property type="nucleotide sequence ID" value="NZ_JACVVD010000006.1"/>
</dbReference>